<feature type="compositionally biased region" description="Polar residues" evidence="1">
    <location>
        <begin position="94"/>
        <end position="107"/>
    </location>
</feature>
<feature type="region of interest" description="Disordered" evidence="1">
    <location>
        <begin position="297"/>
        <end position="330"/>
    </location>
</feature>
<dbReference type="OrthoDB" id="3685203at2759"/>
<feature type="region of interest" description="Disordered" evidence="1">
    <location>
        <begin position="84"/>
        <end position="110"/>
    </location>
</feature>
<proteinExistence type="predicted"/>
<dbReference type="Proteomes" id="UP000800040">
    <property type="component" value="Unassembled WGS sequence"/>
</dbReference>
<dbReference type="AlphaFoldDB" id="A0A6A5K3V1"/>
<keyword evidence="3" id="KW-1185">Reference proteome</keyword>
<feature type="region of interest" description="Disordered" evidence="1">
    <location>
        <begin position="134"/>
        <end position="159"/>
    </location>
</feature>
<accession>A0A6A5K3V1</accession>
<feature type="compositionally biased region" description="Basic and acidic residues" evidence="1">
    <location>
        <begin position="16"/>
        <end position="27"/>
    </location>
</feature>
<evidence type="ECO:0000313" key="3">
    <source>
        <dbReference type="Proteomes" id="UP000800040"/>
    </source>
</evidence>
<dbReference type="EMBL" id="ML975351">
    <property type="protein sequence ID" value="KAF1831918.1"/>
    <property type="molecule type" value="Genomic_DNA"/>
</dbReference>
<sequence length="412" mass="46002">MRSVTDGPVICGLRHGLPERDPDSGLDRGADDVRQAEIMDTCDAFVLGPPTSSTLVQKRRPSPPYCMPEMSEKAAKVVSTWAAPPQHGGLSVSDAPTNLPGPQTSQPAMEAPEIQDLRTSADRRFHHEPVTLERPASAPVHAEQPTEPRISHGPTKQPPISRLLKAFPCSIRDRVRTLVNPQPLPYRWKFPSTKRYHIHDQEAFTALKEKNIEWYVTTGLLVENRHGLRWAAGNFDHLLFWHEDDMSPPLPAEDSNTEERNLFRVSSCSGFMTNWQRPGWNLDTWPTVAEENRPATPIVDKTDTTNPPCSSPGLDRVRSLPPTPSSARSLPADLRSAFSRRSSYTAPTCGKKVRLHHKRRRRILEVEVDDEGVVVEKGGKVVETMVDVLDSLSDNEGKTLMRRRGGVGNGYF</sequence>
<protein>
    <submittedName>
        <fullName evidence="2">Uncharacterized protein</fullName>
    </submittedName>
</protein>
<gene>
    <name evidence="2" type="ORF">BDW02DRAFT_600411</name>
</gene>
<reference evidence="2" key="1">
    <citation type="submission" date="2020-01" db="EMBL/GenBank/DDBJ databases">
        <authorList>
            <consortium name="DOE Joint Genome Institute"/>
            <person name="Haridas S."/>
            <person name="Albert R."/>
            <person name="Binder M."/>
            <person name="Bloem J."/>
            <person name="Labutti K."/>
            <person name="Salamov A."/>
            <person name="Andreopoulos B."/>
            <person name="Baker S.E."/>
            <person name="Barry K."/>
            <person name="Bills G."/>
            <person name="Bluhm B.H."/>
            <person name="Cannon C."/>
            <person name="Castanera R."/>
            <person name="Culley D.E."/>
            <person name="Daum C."/>
            <person name="Ezra D."/>
            <person name="Gonzalez J.B."/>
            <person name="Henrissat B."/>
            <person name="Kuo A."/>
            <person name="Liang C."/>
            <person name="Lipzen A."/>
            <person name="Lutzoni F."/>
            <person name="Magnuson J."/>
            <person name="Mondo S."/>
            <person name="Nolan M."/>
            <person name="Ohm R."/>
            <person name="Pangilinan J."/>
            <person name="Park H.-J."/>
            <person name="Ramirez L."/>
            <person name="Alfaro M."/>
            <person name="Sun H."/>
            <person name="Tritt A."/>
            <person name="Yoshinaga Y."/>
            <person name="Zwiers L.-H."/>
            <person name="Turgeon B.G."/>
            <person name="Goodwin S.B."/>
            <person name="Spatafora J.W."/>
            <person name="Crous P.W."/>
            <person name="Grigoriev I.V."/>
        </authorList>
    </citation>
    <scope>NUCLEOTIDE SEQUENCE</scope>
    <source>
        <strain evidence="2">P77</strain>
    </source>
</reference>
<evidence type="ECO:0000256" key="1">
    <source>
        <dbReference type="SAM" id="MobiDB-lite"/>
    </source>
</evidence>
<evidence type="ECO:0000313" key="2">
    <source>
        <dbReference type="EMBL" id="KAF1831918.1"/>
    </source>
</evidence>
<organism evidence="2 3">
    <name type="scientific">Decorospora gaudefroyi</name>
    <dbReference type="NCBI Taxonomy" id="184978"/>
    <lineage>
        <taxon>Eukaryota</taxon>
        <taxon>Fungi</taxon>
        <taxon>Dikarya</taxon>
        <taxon>Ascomycota</taxon>
        <taxon>Pezizomycotina</taxon>
        <taxon>Dothideomycetes</taxon>
        <taxon>Pleosporomycetidae</taxon>
        <taxon>Pleosporales</taxon>
        <taxon>Pleosporineae</taxon>
        <taxon>Pleosporaceae</taxon>
        <taxon>Decorospora</taxon>
    </lineage>
</organism>
<feature type="region of interest" description="Disordered" evidence="1">
    <location>
        <begin position="1"/>
        <end position="27"/>
    </location>
</feature>
<name>A0A6A5K3V1_9PLEO</name>